<feature type="domain" description="MurNAc-LAA" evidence="3">
    <location>
        <begin position="185"/>
        <end position="304"/>
    </location>
</feature>
<dbReference type="PANTHER" id="PTHR30404">
    <property type="entry name" value="N-ACETYLMURAMOYL-L-ALANINE AMIDASE"/>
    <property type="match status" value="1"/>
</dbReference>
<feature type="region of interest" description="Disordered" evidence="2">
    <location>
        <begin position="112"/>
        <end position="143"/>
    </location>
</feature>
<dbReference type="PROSITE" id="PS51257">
    <property type="entry name" value="PROKAR_LIPOPROTEIN"/>
    <property type="match status" value="1"/>
</dbReference>
<dbReference type="STRING" id="1121345.SAMN02745217_01408"/>
<dbReference type="Proteomes" id="UP000184612">
    <property type="component" value="Unassembled WGS sequence"/>
</dbReference>
<name>A0A1M7Y490_9FIRM</name>
<dbReference type="GO" id="GO:0009253">
    <property type="term" value="P:peptidoglycan catabolic process"/>
    <property type="evidence" value="ECO:0007669"/>
    <property type="project" value="InterPro"/>
</dbReference>
<evidence type="ECO:0000256" key="2">
    <source>
        <dbReference type="SAM" id="MobiDB-lite"/>
    </source>
</evidence>
<keyword evidence="5" id="KW-1185">Reference proteome</keyword>
<dbReference type="EMBL" id="FRFD01000004">
    <property type="protein sequence ID" value="SHO47104.1"/>
    <property type="molecule type" value="Genomic_DNA"/>
</dbReference>
<keyword evidence="1" id="KW-0378">Hydrolase</keyword>
<dbReference type="GO" id="GO:0030288">
    <property type="term" value="C:outer membrane-bounded periplasmic space"/>
    <property type="evidence" value="ECO:0007669"/>
    <property type="project" value="TreeGrafter"/>
</dbReference>
<accession>A0A1M7Y490</accession>
<dbReference type="GO" id="GO:0008745">
    <property type="term" value="F:N-acetylmuramoyl-L-alanine amidase activity"/>
    <property type="evidence" value="ECO:0007669"/>
    <property type="project" value="InterPro"/>
</dbReference>
<dbReference type="SUPFAM" id="SSF53187">
    <property type="entry name" value="Zn-dependent exopeptidases"/>
    <property type="match status" value="1"/>
</dbReference>
<dbReference type="Gene3D" id="3.40.630.40">
    <property type="entry name" value="Zn-dependent exopeptidases"/>
    <property type="match status" value="1"/>
</dbReference>
<dbReference type="InterPro" id="IPR002508">
    <property type="entry name" value="MurNAc-LAA_cat"/>
</dbReference>
<feature type="region of interest" description="Disordered" evidence="2">
    <location>
        <begin position="26"/>
        <end position="95"/>
    </location>
</feature>
<evidence type="ECO:0000259" key="3">
    <source>
        <dbReference type="SMART" id="SM00646"/>
    </source>
</evidence>
<protein>
    <submittedName>
        <fullName evidence="4">N-acetylmuramoyl-L-alanine amidase</fullName>
    </submittedName>
</protein>
<dbReference type="RefSeq" id="WP_073588133.1">
    <property type="nucleotide sequence ID" value="NZ_FRFD01000004.1"/>
</dbReference>
<feature type="compositionally biased region" description="Polar residues" evidence="2">
    <location>
        <begin position="28"/>
        <end position="44"/>
    </location>
</feature>
<proteinExistence type="predicted"/>
<evidence type="ECO:0000313" key="4">
    <source>
        <dbReference type="EMBL" id="SHO47104.1"/>
    </source>
</evidence>
<dbReference type="SMART" id="SM00646">
    <property type="entry name" value="Ami_3"/>
    <property type="match status" value="1"/>
</dbReference>
<evidence type="ECO:0000313" key="5">
    <source>
        <dbReference type="Proteomes" id="UP000184612"/>
    </source>
</evidence>
<dbReference type="CDD" id="cd02696">
    <property type="entry name" value="MurNAc-LAA"/>
    <property type="match status" value="1"/>
</dbReference>
<dbReference type="InterPro" id="IPR050695">
    <property type="entry name" value="N-acetylmuramoyl_amidase_3"/>
</dbReference>
<reference evidence="4 5" key="1">
    <citation type="submission" date="2016-12" db="EMBL/GenBank/DDBJ databases">
        <authorList>
            <person name="Song W.-J."/>
            <person name="Kurnit D.M."/>
        </authorList>
    </citation>
    <scope>NUCLEOTIDE SEQUENCE [LARGE SCALE GENOMIC DNA]</scope>
    <source>
        <strain evidence="4 5">DSM 12503</strain>
    </source>
</reference>
<dbReference type="Pfam" id="PF01520">
    <property type="entry name" value="Amidase_3"/>
    <property type="match status" value="1"/>
</dbReference>
<organism evidence="4 5">
    <name type="scientific">Anaerocolumna xylanovorans DSM 12503</name>
    <dbReference type="NCBI Taxonomy" id="1121345"/>
    <lineage>
        <taxon>Bacteria</taxon>
        <taxon>Bacillati</taxon>
        <taxon>Bacillota</taxon>
        <taxon>Clostridia</taxon>
        <taxon>Lachnospirales</taxon>
        <taxon>Lachnospiraceae</taxon>
        <taxon>Anaerocolumna</taxon>
    </lineage>
</organism>
<gene>
    <name evidence="4" type="ORF">SAMN02745217_01408</name>
</gene>
<evidence type="ECO:0000256" key="1">
    <source>
        <dbReference type="ARBA" id="ARBA00022801"/>
    </source>
</evidence>
<dbReference type="AlphaFoldDB" id="A0A1M7Y490"/>
<dbReference type="PANTHER" id="PTHR30404:SF0">
    <property type="entry name" value="N-ACETYLMURAMOYL-L-ALANINE AMIDASE AMIC"/>
    <property type="match status" value="1"/>
</dbReference>
<sequence length="312" mass="34480">MKKQYFIFVLMVILLFASCDKKSDTVRENNSTNIQETPSVTGEVNETPDRNPEGEQEPASGNDAQTNDDTKLQDNAKAGDNTQKTDDTKPAATVPQGDIVDEKIICIDPGHQAHQNSDLEPIGPGADEKKPKVSSGTQGKYTGKPEYEVNLEVSLKLKEILVNKGYKVIMIRETHDVNISNSERAQVANDSNADVFVRIHCNGAENPDTHGILTMCSTKDNPYCGQFYEKSRRLSDSILKQLCDITGAKDMGVIETDSMSGINWCQVPVTIVEMGYMTNKEEDYKLSGDEYQKKLAEGIAEGITEYLDNKAE</sequence>